<accession>A0AAW2RZF1</accession>
<name>A0AAW2RZF1_SESRA</name>
<reference evidence="1" key="2">
    <citation type="journal article" date="2024" name="Plant">
        <title>Genomic evolution and insights into agronomic trait innovations of Sesamum species.</title>
        <authorList>
            <person name="Miao H."/>
            <person name="Wang L."/>
            <person name="Qu L."/>
            <person name="Liu H."/>
            <person name="Sun Y."/>
            <person name="Le M."/>
            <person name="Wang Q."/>
            <person name="Wei S."/>
            <person name="Zheng Y."/>
            <person name="Lin W."/>
            <person name="Duan Y."/>
            <person name="Cao H."/>
            <person name="Xiong S."/>
            <person name="Wang X."/>
            <person name="Wei L."/>
            <person name="Li C."/>
            <person name="Ma Q."/>
            <person name="Ju M."/>
            <person name="Zhao R."/>
            <person name="Li G."/>
            <person name="Mu C."/>
            <person name="Tian Q."/>
            <person name="Mei H."/>
            <person name="Zhang T."/>
            <person name="Gao T."/>
            <person name="Zhang H."/>
        </authorList>
    </citation>
    <scope>NUCLEOTIDE SEQUENCE</scope>
    <source>
        <strain evidence="1">G02</strain>
    </source>
</reference>
<gene>
    <name evidence="1" type="ORF">Sradi_2914300</name>
</gene>
<dbReference type="AlphaFoldDB" id="A0AAW2RZF1"/>
<protein>
    <submittedName>
        <fullName evidence="1">Uncharacterized protein</fullName>
    </submittedName>
</protein>
<organism evidence="1">
    <name type="scientific">Sesamum radiatum</name>
    <name type="common">Black benniseed</name>
    <dbReference type="NCBI Taxonomy" id="300843"/>
    <lineage>
        <taxon>Eukaryota</taxon>
        <taxon>Viridiplantae</taxon>
        <taxon>Streptophyta</taxon>
        <taxon>Embryophyta</taxon>
        <taxon>Tracheophyta</taxon>
        <taxon>Spermatophyta</taxon>
        <taxon>Magnoliopsida</taxon>
        <taxon>eudicotyledons</taxon>
        <taxon>Gunneridae</taxon>
        <taxon>Pentapetalae</taxon>
        <taxon>asterids</taxon>
        <taxon>lamiids</taxon>
        <taxon>Lamiales</taxon>
        <taxon>Pedaliaceae</taxon>
        <taxon>Sesamum</taxon>
    </lineage>
</organism>
<dbReference type="EMBL" id="JACGWJ010000012">
    <property type="protein sequence ID" value="KAL0385200.1"/>
    <property type="molecule type" value="Genomic_DNA"/>
</dbReference>
<sequence>MVKHVRELEIKSPVIEGLMVEITLQDQWRVGHQINPHGVIDSNPFQGRNFLPDPSSNAERFGPVGDELSSLQTLEKLGEDSDFSVPITGRPYLTELGIEGLVELRWR</sequence>
<reference evidence="1" key="1">
    <citation type="submission" date="2020-06" db="EMBL/GenBank/DDBJ databases">
        <authorList>
            <person name="Li T."/>
            <person name="Hu X."/>
            <person name="Zhang T."/>
            <person name="Song X."/>
            <person name="Zhang H."/>
            <person name="Dai N."/>
            <person name="Sheng W."/>
            <person name="Hou X."/>
            <person name="Wei L."/>
        </authorList>
    </citation>
    <scope>NUCLEOTIDE SEQUENCE</scope>
    <source>
        <strain evidence="1">G02</strain>
        <tissue evidence="1">Leaf</tissue>
    </source>
</reference>
<comment type="caution">
    <text evidence="1">The sequence shown here is derived from an EMBL/GenBank/DDBJ whole genome shotgun (WGS) entry which is preliminary data.</text>
</comment>
<proteinExistence type="predicted"/>
<evidence type="ECO:0000313" key="1">
    <source>
        <dbReference type="EMBL" id="KAL0385200.1"/>
    </source>
</evidence>